<dbReference type="GO" id="GO:0016020">
    <property type="term" value="C:membrane"/>
    <property type="evidence" value="ECO:0000318"/>
    <property type="project" value="GO_Central"/>
</dbReference>
<dbReference type="FunCoup" id="F6Y1X1">
    <property type="interactions" value="14"/>
</dbReference>
<evidence type="ECO:0008006" key="10">
    <source>
        <dbReference type="Google" id="ProtNLM"/>
    </source>
</evidence>
<dbReference type="InParanoid" id="F6Y1X1"/>
<dbReference type="PRINTS" id="PR01609">
    <property type="entry name" value="CD36FAMILY"/>
</dbReference>
<dbReference type="InterPro" id="IPR005429">
    <property type="entry name" value="LimpII"/>
</dbReference>
<evidence type="ECO:0000256" key="1">
    <source>
        <dbReference type="ARBA" id="ARBA00004370"/>
    </source>
</evidence>
<dbReference type="EMBL" id="EAAA01002881">
    <property type="status" value="NOT_ANNOTATED_CDS"/>
    <property type="molecule type" value="Genomic_DNA"/>
</dbReference>
<feature type="transmembrane region" description="Helical" evidence="7">
    <location>
        <begin position="12"/>
        <end position="30"/>
    </location>
</feature>
<comment type="subcellular location">
    <subcellularLocation>
        <location evidence="1">Membrane</location>
    </subcellularLocation>
</comment>
<dbReference type="InterPro" id="IPR002159">
    <property type="entry name" value="CD36_fam"/>
</dbReference>
<keyword evidence="5 7" id="KW-0472">Membrane</keyword>
<dbReference type="PRINTS" id="PR01611">
    <property type="entry name" value="LIMPII"/>
</dbReference>
<dbReference type="GeneTree" id="ENSGT00940000153372"/>
<feature type="transmembrane region" description="Helical" evidence="7">
    <location>
        <begin position="442"/>
        <end position="466"/>
    </location>
</feature>
<dbReference type="AlphaFoldDB" id="F6Y1X1"/>
<evidence type="ECO:0000256" key="5">
    <source>
        <dbReference type="ARBA" id="ARBA00023136"/>
    </source>
</evidence>
<evidence type="ECO:0000256" key="6">
    <source>
        <dbReference type="ARBA" id="ARBA00023180"/>
    </source>
</evidence>
<dbReference type="OMA" id="DVFGMRP"/>
<dbReference type="GO" id="GO:0005044">
    <property type="term" value="F:scavenger receptor activity"/>
    <property type="evidence" value="ECO:0000318"/>
    <property type="project" value="GO_Central"/>
</dbReference>
<name>F6Y1X1_CIOIN</name>
<keyword evidence="6" id="KW-0325">Glycoprotein</keyword>
<keyword evidence="3 7" id="KW-0812">Transmembrane</keyword>
<organism evidence="8 9">
    <name type="scientific">Ciona intestinalis</name>
    <name type="common">Transparent sea squirt</name>
    <name type="synonym">Ascidia intestinalis</name>
    <dbReference type="NCBI Taxonomy" id="7719"/>
    <lineage>
        <taxon>Eukaryota</taxon>
        <taxon>Metazoa</taxon>
        <taxon>Chordata</taxon>
        <taxon>Tunicata</taxon>
        <taxon>Ascidiacea</taxon>
        <taxon>Phlebobranchia</taxon>
        <taxon>Cionidae</taxon>
        <taxon>Ciona</taxon>
    </lineage>
</organism>
<evidence type="ECO:0000256" key="2">
    <source>
        <dbReference type="ARBA" id="ARBA00010532"/>
    </source>
</evidence>
<evidence type="ECO:0000313" key="8">
    <source>
        <dbReference type="Ensembl" id="ENSCINP00000011713.3"/>
    </source>
</evidence>
<reference evidence="8" key="4">
    <citation type="submission" date="2025-09" db="UniProtKB">
        <authorList>
            <consortium name="Ensembl"/>
        </authorList>
    </citation>
    <scope>IDENTIFICATION</scope>
</reference>
<proteinExistence type="inferred from homology"/>
<reference evidence="9" key="1">
    <citation type="journal article" date="2002" name="Science">
        <title>The draft genome of Ciona intestinalis: insights into chordate and vertebrate origins.</title>
        <authorList>
            <person name="Dehal P."/>
            <person name="Satou Y."/>
            <person name="Campbell R.K."/>
            <person name="Chapman J."/>
            <person name="Degnan B."/>
            <person name="De Tomaso A."/>
            <person name="Davidson B."/>
            <person name="Di Gregorio A."/>
            <person name="Gelpke M."/>
            <person name="Goodstein D.M."/>
            <person name="Harafuji N."/>
            <person name="Hastings K.E."/>
            <person name="Ho I."/>
            <person name="Hotta K."/>
            <person name="Huang W."/>
            <person name="Kawashima T."/>
            <person name="Lemaire P."/>
            <person name="Martinez D."/>
            <person name="Meinertzhagen I.A."/>
            <person name="Necula S."/>
            <person name="Nonaka M."/>
            <person name="Putnam N."/>
            <person name="Rash S."/>
            <person name="Saiga H."/>
            <person name="Satake M."/>
            <person name="Terry A."/>
            <person name="Yamada L."/>
            <person name="Wang H.G."/>
            <person name="Awazu S."/>
            <person name="Azumi K."/>
            <person name="Boore J."/>
            <person name="Branno M."/>
            <person name="Chin-Bow S."/>
            <person name="DeSantis R."/>
            <person name="Doyle S."/>
            <person name="Francino P."/>
            <person name="Keys D.N."/>
            <person name="Haga S."/>
            <person name="Hayashi H."/>
            <person name="Hino K."/>
            <person name="Imai K.S."/>
            <person name="Inaba K."/>
            <person name="Kano S."/>
            <person name="Kobayashi K."/>
            <person name="Kobayashi M."/>
            <person name="Lee B.I."/>
            <person name="Makabe K.W."/>
            <person name="Manohar C."/>
            <person name="Matassi G."/>
            <person name="Medina M."/>
            <person name="Mochizuki Y."/>
            <person name="Mount S."/>
            <person name="Morishita T."/>
            <person name="Miura S."/>
            <person name="Nakayama A."/>
            <person name="Nishizaka S."/>
            <person name="Nomoto H."/>
            <person name="Ohta F."/>
            <person name="Oishi K."/>
            <person name="Rigoutsos I."/>
            <person name="Sano M."/>
            <person name="Sasaki A."/>
            <person name="Sasakura Y."/>
            <person name="Shoguchi E."/>
            <person name="Shin-i T."/>
            <person name="Spagnuolo A."/>
            <person name="Stainier D."/>
            <person name="Suzuki M.M."/>
            <person name="Tassy O."/>
            <person name="Takatori N."/>
            <person name="Tokuoka M."/>
            <person name="Yagi K."/>
            <person name="Yoshizaki F."/>
            <person name="Wada S."/>
            <person name="Zhang C."/>
            <person name="Hyatt P.D."/>
            <person name="Larimer F."/>
            <person name="Detter C."/>
            <person name="Doggett N."/>
            <person name="Glavina T."/>
            <person name="Hawkins T."/>
            <person name="Richardson P."/>
            <person name="Lucas S."/>
            <person name="Kohara Y."/>
            <person name="Levine M."/>
            <person name="Satoh N."/>
            <person name="Rokhsar D.S."/>
        </authorList>
    </citation>
    <scope>NUCLEOTIDE SEQUENCE [LARGE SCALE GENOMIC DNA]</scope>
</reference>
<keyword evidence="4 7" id="KW-1133">Transmembrane helix</keyword>
<protein>
    <recommendedName>
        <fullName evidence="10">Lysosome membrane protein 2</fullName>
    </recommendedName>
</protein>
<dbReference type="PANTHER" id="PTHR11923">
    <property type="entry name" value="SCAVENGER RECEPTOR CLASS B TYPE-1 SR-B1"/>
    <property type="match status" value="1"/>
</dbReference>
<reference evidence="8" key="2">
    <citation type="journal article" date="2008" name="Genome Biol.">
        <title>Improved genome assembly and evidence-based global gene model set for the chordate Ciona intestinalis: new insight into intron and operon populations.</title>
        <authorList>
            <person name="Satou Y."/>
            <person name="Mineta K."/>
            <person name="Ogasawara M."/>
            <person name="Sasakura Y."/>
            <person name="Shoguchi E."/>
            <person name="Ueno K."/>
            <person name="Yamada L."/>
            <person name="Matsumoto J."/>
            <person name="Wasserscheid J."/>
            <person name="Dewar K."/>
            <person name="Wiley G.B."/>
            <person name="Macmil S.L."/>
            <person name="Roe B.A."/>
            <person name="Zeller R.W."/>
            <person name="Hastings K.E."/>
            <person name="Lemaire P."/>
            <person name="Lindquist E."/>
            <person name="Endo T."/>
            <person name="Hotta K."/>
            <person name="Inaba K."/>
        </authorList>
    </citation>
    <scope>NUCLEOTIDE SEQUENCE [LARGE SCALE GENOMIC DNA]</scope>
    <source>
        <strain evidence="8">wild type</strain>
    </source>
</reference>
<dbReference type="Ensembl" id="ENSCINT00000011713.3">
    <property type="protein sequence ID" value="ENSCINP00000011713.3"/>
    <property type="gene ID" value="ENSCING00000005656.3"/>
</dbReference>
<dbReference type="STRING" id="7719.ENSCINP00000011713"/>
<evidence type="ECO:0000256" key="3">
    <source>
        <dbReference type="ARBA" id="ARBA00022692"/>
    </source>
</evidence>
<dbReference type="Pfam" id="PF01130">
    <property type="entry name" value="CD36"/>
    <property type="match status" value="1"/>
</dbReference>
<evidence type="ECO:0000313" key="9">
    <source>
        <dbReference type="Proteomes" id="UP000008144"/>
    </source>
</evidence>
<evidence type="ECO:0000256" key="7">
    <source>
        <dbReference type="SAM" id="Phobius"/>
    </source>
</evidence>
<dbReference type="PANTHER" id="PTHR11923:SF51">
    <property type="entry name" value="LYSOSOME MEMBRANE PROTEIN 2"/>
    <property type="match status" value="1"/>
</dbReference>
<sequence length="473" mass="52556">QGCCKSKSCHIALGLIAILLIAGGAVLFGMDIADKFINMEMNKQLVLSLDSPAYSQWMNPKPPIYMEYWLFNITNPEEVSNGGKPDVTEIGPFRYRLFQPRIDVAFYTNDTVAYKYNHTLVFVSEGSYNHPSKINITQVNIPLFTIKELIKTLPSWGKTIISNLVTLLKDSDVFVTHSAQELLFGYPDPVLEMVFGVSLPGEFGAFYGFNNSDDGIYLANTGRSDLSLANDLQRWNGMESLNYWSTKEANMLNGTDGVFMPPKVTDDDRLYIYTTDVCRSMYLVFEKDTEVRSIATKRFHLPAEVFANVTTNPDNAGFCVPAGNCLDAGVLSLAPCKQGAPVIISSPHFYLGAEKYINGVNGLHPNKNEHETILDIEPMSGAVFSAMKRLQLNVDMKNSTVFPKMANLPKVILPTLWLNESVVLDRVTANQFKSEVLGLIKAVHAVPCILLAIGGFLFVLALALLAHRYHKEK</sequence>
<comment type="similarity">
    <text evidence="2">Belongs to the CD36 family.</text>
</comment>
<accession>F6Y1X1</accession>
<reference evidence="8" key="3">
    <citation type="submission" date="2025-08" db="UniProtKB">
        <authorList>
            <consortium name="Ensembl"/>
        </authorList>
    </citation>
    <scope>IDENTIFICATION</scope>
</reference>
<dbReference type="HOGENOM" id="CLU_019853_3_0_1"/>
<evidence type="ECO:0000256" key="4">
    <source>
        <dbReference type="ARBA" id="ARBA00022989"/>
    </source>
</evidence>
<dbReference type="GO" id="GO:0005764">
    <property type="term" value="C:lysosome"/>
    <property type="evidence" value="ECO:0007669"/>
    <property type="project" value="InterPro"/>
</dbReference>
<dbReference type="Proteomes" id="UP000008144">
    <property type="component" value="Chromosome 9"/>
</dbReference>
<keyword evidence="9" id="KW-1185">Reference proteome</keyword>